<dbReference type="GO" id="GO:0005737">
    <property type="term" value="C:cytoplasm"/>
    <property type="evidence" value="ECO:0007669"/>
    <property type="project" value="UniProtKB-SubCell"/>
</dbReference>
<dbReference type="GO" id="GO:0000460">
    <property type="term" value="P:maturation of 5.8S rRNA"/>
    <property type="evidence" value="ECO:0007669"/>
    <property type="project" value="TreeGrafter"/>
</dbReference>
<dbReference type="GO" id="GO:0000178">
    <property type="term" value="C:exosome (RNase complex)"/>
    <property type="evidence" value="ECO:0007669"/>
    <property type="project" value="TreeGrafter"/>
</dbReference>
<dbReference type="Pfam" id="PF04000">
    <property type="entry name" value="Sas10_Utp3"/>
    <property type="match status" value="1"/>
</dbReference>
<evidence type="ECO:0000256" key="5">
    <source>
        <dbReference type="ARBA" id="ARBA00022884"/>
    </source>
</evidence>
<keyword evidence="6 7" id="KW-0539">Nucleus</keyword>
<proteinExistence type="inferred from homology"/>
<comment type="similarity">
    <text evidence="2 7">Belongs to the C1D family.</text>
</comment>
<dbReference type="PANTHER" id="PTHR15341:SF3">
    <property type="entry name" value="NUCLEAR NUCLEIC ACID-BINDING PROTEIN C1D"/>
    <property type="match status" value="1"/>
</dbReference>
<evidence type="ECO:0000256" key="2">
    <source>
        <dbReference type="ARBA" id="ARBA00009154"/>
    </source>
</evidence>
<evidence type="ECO:0000313" key="9">
    <source>
        <dbReference type="Proteomes" id="UP000887566"/>
    </source>
</evidence>
<evidence type="ECO:0000256" key="4">
    <source>
        <dbReference type="ARBA" id="ARBA00022552"/>
    </source>
</evidence>
<dbReference type="GO" id="GO:0003723">
    <property type="term" value="F:RNA binding"/>
    <property type="evidence" value="ECO:0007669"/>
    <property type="project" value="UniProtKB-UniRule"/>
</dbReference>
<dbReference type="InterPro" id="IPR007146">
    <property type="entry name" value="Sas10/Utp3/C1D"/>
</dbReference>
<protein>
    <recommendedName>
        <fullName evidence="3 7">Nuclear nucleic acid-binding protein C1D</fullName>
    </recommendedName>
</protein>
<reference evidence="10" key="1">
    <citation type="submission" date="2022-11" db="UniProtKB">
        <authorList>
            <consortium name="WormBaseParasite"/>
        </authorList>
    </citation>
    <scope>IDENTIFICATION</scope>
</reference>
<sequence length="187" mass="21087">MGEIPASVLEQLKLFHESLDLIESSLEPHFDVSYEEHQQRDALDQARIDLMSVYAVNGLYWMNLCTKGERPAENEAIMTELNRVKDYMNRLKMIQDRPLAPKINRQAAKSFVRNALWAPAEASTASKETTGDENGDNAPESQSAENPSIAEDVSDEGQQSEKRQTRSSAKRPAKAPAKATKRTRRRK</sequence>
<evidence type="ECO:0000256" key="7">
    <source>
        <dbReference type="RuleBase" id="RU368003"/>
    </source>
</evidence>
<accession>A0A914VI81</accession>
<dbReference type="GO" id="GO:0005730">
    <property type="term" value="C:nucleolus"/>
    <property type="evidence" value="ECO:0007669"/>
    <property type="project" value="UniProtKB-SubCell"/>
</dbReference>
<keyword evidence="7" id="KW-0963">Cytoplasm</keyword>
<organism evidence="9 10">
    <name type="scientific">Plectus sambesii</name>
    <dbReference type="NCBI Taxonomy" id="2011161"/>
    <lineage>
        <taxon>Eukaryota</taxon>
        <taxon>Metazoa</taxon>
        <taxon>Ecdysozoa</taxon>
        <taxon>Nematoda</taxon>
        <taxon>Chromadorea</taxon>
        <taxon>Plectida</taxon>
        <taxon>Plectina</taxon>
        <taxon>Plectoidea</taxon>
        <taxon>Plectidae</taxon>
        <taxon>Plectus</taxon>
    </lineage>
</organism>
<comment type="subcellular location">
    <subcellularLocation>
        <location evidence="7">Cytoplasm</location>
    </subcellularLocation>
    <subcellularLocation>
        <location evidence="7">Nucleus</location>
        <location evidence="7">Nucleolus</location>
    </subcellularLocation>
    <subcellularLocation>
        <location evidence="1 7">Nucleus</location>
    </subcellularLocation>
</comment>
<evidence type="ECO:0000256" key="8">
    <source>
        <dbReference type="SAM" id="MobiDB-lite"/>
    </source>
</evidence>
<feature type="region of interest" description="Disordered" evidence="8">
    <location>
        <begin position="121"/>
        <end position="187"/>
    </location>
</feature>
<evidence type="ECO:0000256" key="1">
    <source>
        <dbReference type="ARBA" id="ARBA00004123"/>
    </source>
</evidence>
<comment type="subunit">
    <text evidence="7">Monomer and homodimer.</text>
</comment>
<dbReference type="InterPro" id="IPR011082">
    <property type="entry name" value="Exosome-assoc_fac/DNA_repair"/>
</dbReference>
<dbReference type="PANTHER" id="PTHR15341">
    <property type="entry name" value="SUN-COR STEROID HORMONE RECEPTOR CO-REPRESSOR"/>
    <property type="match status" value="1"/>
</dbReference>
<dbReference type="WBParaSite" id="PSAMB.scaffold2005size26083.g16011.t1">
    <property type="protein sequence ID" value="PSAMB.scaffold2005size26083.g16011.t1"/>
    <property type="gene ID" value="PSAMB.scaffold2005size26083.g16011"/>
</dbReference>
<comment type="function">
    <text evidence="7">Plays a role in the recruitment of the exosome to pre-rRNA to mediate the 3'-5' end processing of the 5.8S rRNA.</text>
</comment>
<evidence type="ECO:0000256" key="6">
    <source>
        <dbReference type="ARBA" id="ARBA00023242"/>
    </source>
</evidence>
<evidence type="ECO:0000313" key="10">
    <source>
        <dbReference type="WBParaSite" id="PSAMB.scaffold2005size26083.g16011.t1"/>
    </source>
</evidence>
<name>A0A914VI81_9BILA</name>
<dbReference type="GO" id="GO:0003677">
    <property type="term" value="F:DNA binding"/>
    <property type="evidence" value="ECO:0007669"/>
    <property type="project" value="UniProtKB-KW"/>
</dbReference>
<feature type="compositionally biased region" description="Basic residues" evidence="8">
    <location>
        <begin position="168"/>
        <end position="187"/>
    </location>
</feature>
<keyword evidence="5 7" id="KW-0694">RNA-binding</keyword>
<keyword evidence="4 7" id="KW-0698">rRNA processing</keyword>
<dbReference type="AlphaFoldDB" id="A0A914VI81"/>
<dbReference type="GO" id="GO:0010468">
    <property type="term" value="P:regulation of gene expression"/>
    <property type="evidence" value="ECO:0007669"/>
    <property type="project" value="TreeGrafter"/>
</dbReference>
<keyword evidence="7" id="KW-0238">DNA-binding</keyword>
<evidence type="ECO:0000256" key="3">
    <source>
        <dbReference type="ARBA" id="ARBA00015212"/>
    </source>
</evidence>
<dbReference type="Proteomes" id="UP000887566">
    <property type="component" value="Unplaced"/>
</dbReference>
<keyword evidence="9" id="KW-1185">Reference proteome</keyword>